<reference evidence="2 3" key="1">
    <citation type="submission" date="2019-08" db="EMBL/GenBank/DDBJ databases">
        <authorList>
            <person name="Peeters C."/>
        </authorList>
    </citation>
    <scope>NUCLEOTIDE SEQUENCE [LARGE SCALE GENOMIC DNA]</scope>
    <source>
        <strain evidence="2 3">LMG 31110</strain>
    </source>
</reference>
<accession>A0A5E4UDP8</accession>
<keyword evidence="1" id="KW-0472">Membrane</keyword>
<dbReference type="RefSeq" id="WP_150690306.1">
    <property type="nucleotide sequence ID" value="NZ_CABPSJ010000002.1"/>
</dbReference>
<evidence type="ECO:0000256" key="1">
    <source>
        <dbReference type="SAM" id="Phobius"/>
    </source>
</evidence>
<keyword evidence="1" id="KW-0812">Transmembrane</keyword>
<dbReference type="AlphaFoldDB" id="A0A5E4UDP8"/>
<dbReference type="EMBL" id="CABPSJ010000002">
    <property type="protein sequence ID" value="VVD98150.1"/>
    <property type="molecule type" value="Genomic_DNA"/>
</dbReference>
<feature type="transmembrane region" description="Helical" evidence="1">
    <location>
        <begin position="34"/>
        <end position="65"/>
    </location>
</feature>
<sequence>MDIETLAKTIAYVVITALSVALGVWLLIELPLWAAPLMFGVAVFFGLVFLGPLIAIAAFCVAALIKAAAWLVSHRRARV</sequence>
<name>A0A5E4UDP8_9BURK</name>
<dbReference type="OrthoDB" id="9915713at2"/>
<organism evidence="2 3">
    <name type="scientific">Pandoraea communis</name>
    <dbReference type="NCBI Taxonomy" id="2508297"/>
    <lineage>
        <taxon>Bacteria</taxon>
        <taxon>Pseudomonadati</taxon>
        <taxon>Pseudomonadota</taxon>
        <taxon>Betaproteobacteria</taxon>
        <taxon>Burkholderiales</taxon>
        <taxon>Burkholderiaceae</taxon>
        <taxon>Pandoraea</taxon>
    </lineage>
</organism>
<feature type="transmembrane region" description="Helical" evidence="1">
    <location>
        <begin position="9"/>
        <end position="28"/>
    </location>
</feature>
<evidence type="ECO:0000313" key="3">
    <source>
        <dbReference type="Proteomes" id="UP000337189"/>
    </source>
</evidence>
<keyword evidence="1" id="KW-1133">Transmembrane helix</keyword>
<gene>
    <name evidence="2" type="ORF">PCO31110_01996</name>
</gene>
<dbReference type="Proteomes" id="UP000337189">
    <property type="component" value="Unassembled WGS sequence"/>
</dbReference>
<evidence type="ECO:0000313" key="2">
    <source>
        <dbReference type="EMBL" id="VVD98150.1"/>
    </source>
</evidence>
<proteinExistence type="predicted"/>
<protein>
    <submittedName>
        <fullName evidence="2">Uncharacterized protein</fullName>
    </submittedName>
</protein>